<keyword evidence="3" id="KW-0378">Hydrolase</keyword>
<dbReference type="GO" id="GO:0006364">
    <property type="term" value="P:rRNA processing"/>
    <property type="evidence" value="ECO:0007669"/>
    <property type="project" value="UniProtKB-KW"/>
</dbReference>
<evidence type="ECO:0000259" key="6">
    <source>
        <dbReference type="SMART" id="SM00479"/>
    </source>
</evidence>
<keyword evidence="4" id="KW-0269">Exonuclease</keyword>
<dbReference type="OrthoDB" id="8191639at2759"/>
<dbReference type="PANTHER" id="PTHR12801:SF45">
    <property type="entry name" value="RNA EXONUCLEASE 4"/>
    <property type="match status" value="1"/>
</dbReference>
<sequence length="192" mass="21380">MFPSTKYVAVGVQVVYYGNVTAKYSMAARVTLVDYRGNVIYDSYVRPTQLVCDYRTEVTGLLPSHLAYAPEFQTVQLQVAMLLRDKIIVGHALWQFLSVMGLSHPAIDTRDTALFLPFRKSLKSKSSALIPLATLMHRLMNRQIGACGEVAVEEARAALDLYRSCEQTWEGVVKTGAWPCALPPAYHGNCFT</sequence>
<organism evidence="7 8">
    <name type="scientific">Antrodiella citrinella</name>
    <dbReference type="NCBI Taxonomy" id="2447956"/>
    <lineage>
        <taxon>Eukaryota</taxon>
        <taxon>Fungi</taxon>
        <taxon>Dikarya</taxon>
        <taxon>Basidiomycota</taxon>
        <taxon>Agaricomycotina</taxon>
        <taxon>Agaricomycetes</taxon>
        <taxon>Polyporales</taxon>
        <taxon>Steccherinaceae</taxon>
        <taxon>Antrodiella</taxon>
    </lineage>
</organism>
<dbReference type="SMART" id="SM00479">
    <property type="entry name" value="EXOIII"/>
    <property type="match status" value="1"/>
</dbReference>
<evidence type="ECO:0000256" key="1">
    <source>
        <dbReference type="ARBA" id="ARBA00022552"/>
    </source>
</evidence>
<keyword evidence="1" id="KW-0698">rRNA processing</keyword>
<dbReference type="GO" id="GO:0003676">
    <property type="term" value="F:nucleic acid binding"/>
    <property type="evidence" value="ECO:0007669"/>
    <property type="project" value="InterPro"/>
</dbReference>
<dbReference type="GO" id="GO:0005634">
    <property type="term" value="C:nucleus"/>
    <property type="evidence" value="ECO:0007669"/>
    <property type="project" value="TreeGrafter"/>
</dbReference>
<feature type="domain" description="Exonuclease" evidence="6">
    <location>
        <begin position="6"/>
        <end position="171"/>
    </location>
</feature>
<evidence type="ECO:0000256" key="3">
    <source>
        <dbReference type="ARBA" id="ARBA00022801"/>
    </source>
</evidence>
<evidence type="ECO:0000256" key="4">
    <source>
        <dbReference type="ARBA" id="ARBA00022839"/>
    </source>
</evidence>
<name>A0A4V3XJA1_9APHY</name>
<dbReference type="Pfam" id="PF00929">
    <property type="entry name" value="RNase_T"/>
    <property type="match status" value="1"/>
</dbReference>
<dbReference type="GO" id="GO:0004527">
    <property type="term" value="F:exonuclease activity"/>
    <property type="evidence" value="ECO:0007669"/>
    <property type="project" value="UniProtKB-KW"/>
</dbReference>
<keyword evidence="8" id="KW-1185">Reference proteome</keyword>
<dbReference type="InterPro" id="IPR047021">
    <property type="entry name" value="REXO1/3/4-like"/>
</dbReference>
<dbReference type="Proteomes" id="UP000308730">
    <property type="component" value="Unassembled WGS sequence"/>
</dbReference>
<gene>
    <name evidence="7" type="ORF">EUX98_g1852</name>
</gene>
<evidence type="ECO:0000256" key="2">
    <source>
        <dbReference type="ARBA" id="ARBA00022722"/>
    </source>
</evidence>
<comment type="function">
    <text evidence="5">Exoribonuclease involved in ribosome biosynthesis. Involved in the processing of ITS1, the internal transcribed spacer localized between the 18S and 5.8S rRNAs.</text>
</comment>
<dbReference type="Gene3D" id="3.30.420.10">
    <property type="entry name" value="Ribonuclease H-like superfamily/Ribonuclease H"/>
    <property type="match status" value="1"/>
</dbReference>
<evidence type="ECO:0000256" key="5">
    <source>
        <dbReference type="ARBA" id="ARBA00025599"/>
    </source>
</evidence>
<accession>A0A4V3XJA1</accession>
<dbReference type="EMBL" id="SGPM01000024">
    <property type="protein sequence ID" value="THH32323.1"/>
    <property type="molecule type" value="Genomic_DNA"/>
</dbReference>
<dbReference type="InterPro" id="IPR036397">
    <property type="entry name" value="RNaseH_sf"/>
</dbReference>
<dbReference type="AlphaFoldDB" id="A0A4V3XJA1"/>
<proteinExistence type="predicted"/>
<comment type="caution">
    <text evidence="7">The sequence shown here is derived from an EMBL/GenBank/DDBJ whole genome shotgun (WGS) entry which is preliminary data.</text>
</comment>
<protein>
    <recommendedName>
        <fullName evidence="6">Exonuclease domain-containing protein</fullName>
    </recommendedName>
</protein>
<dbReference type="SUPFAM" id="SSF53098">
    <property type="entry name" value="Ribonuclease H-like"/>
    <property type="match status" value="1"/>
</dbReference>
<evidence type="ECO:0000313" key="7">
    <source>
        <dbReference type="EMBL" id="THH32323.1"/>
    </source>
</evidence>
<dbReference type="InterPro" id="IPR013520">
    <property type="entry name" value="Ribonucl_H"/>
</dbReference>
<evidence type="ECO:0000313" key="8">
    <source>
        <dbReference type="Proteomes" id="UP000308730"/>
    </source>
</evidence>
<reference evidence="7 8" key="1">
    <citation type="submission" date="2019-02" db="EMBL/GenBank/DDBJ databases">
        <title>Genome sequencing of the rare red list fungi Antrodiella citrinella (Flaviporus citrinellus).</title>
        <authorList>
            <person name="Buettner E."/>
            <person name="Kellner H."/>
        </authorList>
    </citation>
    <scope>NUCLEOTIDE SEQUENCE [LARGE SCALE GENOMIC DNA]</scope>
    <source>
        <strain evidence="7 8">DSM 108506</strain>
    </source>
</reference>
<dbReference type="InterPro" id="IPR012337">
    <property type="entry name" value="RNaseH-like_sf"/>
</dbReference>
<dbReference type="PANTHER" id="PTHR12801">
    <property type="entry name" value="RNA EXONUCLEASE REXO1 / RECO3 FAMILY MEMBER-RELATED"/>
    <property type="match status" value="1"/>
</dbReference>
<keyword evidence="2" id="KW-0540">Nuclease</keyword>